<proteinExistence type="predicted"/>
<comment type="caution">
    <text evidence="2">The sequence shown here is derived from an EMBL/GenBank/DDBJ whole genome shotgun (WGS) entry which is preliminary data.</text>
</comment>
<dbReference type="Proteomes" id="UP000186922">
    <property type="component" value="Unassembled WGS sequence"/>
</dbReference>
<evidence type="ECO:0000313" key="2">
    <source>
        <dbReference type="EMBL" id="GAV09225.1"/>
    </source>
</evidence>
<keyword evidence="3" id="KW-1185">Reference proteome</keyword>
<accession>A0A1D1W780</accession>
<reference evidence="2 3" key="1">
    <citation type="journal article" date="2016" name="Nat. Commun.">
        <title>Extremotolerant tardigrade genome and improved radiotolerance of human cultured cells by tardigrade-unique protein.</title>
        <authorList>
            <person name="Hashimoto T."/>
            <person name="Horikawa D.D."/>
            <person name="Saito Y."/>
            <person name="Kuwahara H."/>
            <person name="Kozuka-Hata H."/>
            <person name="Shin-I T."/>
            <person name="Minakuchi Y."/>
            <person name="Ohishi K."/>
            <person name="Motoyama A."/>
            <person name="Aizu T."/>
            <person name="Enomoto A."/>
            <person name="Kondo K."/>
            <person name="Tanaka S."/>
            <person name="Hara Y."/>
            <person name="Koshikawa S."/>
            <person name="Sagara H."/>
            <person name="Miura T."/>
            <person name="Yokobori S."/>
            <person name="Miyagawa K."/>
            <person name="Suzuki Y."/>
            <person name="Kubo T."/>
            <person name="Oyama M."/>
            <person name="Kohara Y."/>
            <person name="Fujiyama A."/>
            <person name="Arakawa K."/>
            <person name="Katayama T."/>
            <person name="Toyoda A."/>
            <person name="Kunieda T."/>
        </authorList>
    </citation>
    <scope>NUCLEOTIDE SEQUENCE [LARGE SCALE GENOMIC DNA]</scope>
    <source>
        <strain evidence="2 3">YOKOZUNA-1</strain>
    </source>
</reference>
<dbReference type="AlphaFoldDB" id="A0A1D1W780"/>
<sequence length="100" mass="11397">MERSGERWGKVLMTIPAGADSEAKKSDRAKLHQAEEAGYKGEEDSAWDDGGLDRTGGKFSPFAFSNYRERHECCRSNCWSSNCQEEEEVRSRKAERFTDI</sequence>
<feature type="compositionally biased region" description="Basic and acidic residues" evidence="1">
    <location>
        <begin position="21"/>
        <end position="43"/>
    </location>
</feature>
<dbReference type="EMBL" id="BDGG01000021">
    <property type="protein sequence ID" value="GAV09225.1"/>
    <property type="molecule type" value="Genomic_DNA"/>
</dbReference>
<protein>
    <submittedName>
        <fullName evidence="2">Uncharacterized protein</fullName>
    </submittedName>
</protein>
<organism evidence="2 3">
    <name type="scientific">Ramazzottius varieornatus</name>
    <name type="common">Water bear</name>
    <name type="synonym">Tardigrade</name>
    <dbReference type="NCBI Taxonomy" id="947166"/>
    <lineage>
        <taxon>Eukaryota</taxon>
        <taxon>Metazoa</taxon>
        <taxon>Ecdysozoa</taxon>
        <taxon>Tardigrada</taxon>
        <taxon>Eutardigrada</taxon>
        <taxon>Parachela</taxon>
        <taxon>Hypsibioidea</taxon>
        <taxon>Ramazzottiidae</taxon>
        <taxon>Ramazzottius</taxon>
    </lineage>
</organism>
<evidence type="ECO:0000313" key="3">
    <source>
        <dbReference type="Proteomes" id="UP000186922"/>
    </source>
</evidence>
<gene>
    <name evidence="2" type="primary">RvY_18799-1</name>
    <name evidence="2" type="synonym">RvY_18799.1</name>
    <name evidence="2" type="ORF">RvY_18799</name>
</gene>
<feature type="region of interest" description="Disordered" evidence="1">
    <location>
        <begin position="18"/>
        <end position="52"/>
    </location>
</feature>
<evidence type="ECO:0000256" key="1">
    <source>
        <dbReference type="SAM" id="MobiDB-lite"/>
    </source>
</evidence>
<name>A0A1D1W780_RAMVA</name>